<dbReference type="Pfam" id="PF02518">
    <property type="entry name" value="HATPase_c"/>
    <property type="match status" value="1"/>
</dbReference>
<proteinExistence type="predicted"/>
<dbReference type="InterPro" id="IPR052162">
    <property type="entry name" value="Sensor_kinase/Photoreceptor"/>
</dbReference>
<dbReference type="Pfam" id="PF13185">
    <property type="entry name" value="GAF_2"/>
    <property type="match status" value="1"/>
</dbReference>
<dbReference type="SMART" id="SM00448">
    <property type="entry name" value="REC"/>
    <property type="match status" value="1"/>
</dbReference>
<dbReference type="EC" id="2.7.13.3" evidence="2"/>
<dbReference type="Gene3D" id="3.30.565.10">
    <property type="entry name" value="Histidine kinase-like ATPase, C-terminal domain"/>
    <property type="match status" value="1"/>
</dbReference>
<dbReference type="SUPFAM" id="SSF52172">
    <property type="entry name" value="CheY-like"/>
    <property type="match status" value="1"/>
</dbReference>
<dbReference type="InterPro" id="IPR003661">
    <property type="entry name" value="HisK_dim/P_dom"/>
</dbReference>
<name>A0ABV7FZ43_9PROT</name>
<dbReference type="Gene3D" id="3.40.50.2300">
    <property type="match status" value="1"/>
</dbReference>
<keyword evidence="11" id="KW-1185">Reference proteome</keyword>
<evidence type="ECO:0000256" key="6">
    <source>
        <dbReference type="PROSITE-ProRule" id="PRU00169"/>
    </source>
</evidence>
<protein>
    <recommendedName>
        <fullName evidence="2">histidine kinase</fullName>
        <ecNumber evidence="2">2.7.13.3</ecNumber>
    </recommendedName>
</protein>
<dbReference type="InterPro" id="IPR003594">
    <property type="entry name" value="HATPase_dom"/>
</dbReference>
<dbReference type="InterPro" id="IPR004358">
    <property type="entry name" value="Sig_transdc_His_kin-like_C"/>
</dbReference>
<dbReference type="InterPro" id="IPR005467">
    <property type="entry name" value="His_kinase_dom"/>
</dbReference>
<feature type="domain" description="Histidine kinase" evidence="7">
    <location>
        <begin position="466"/>
        <end position="690"/>
    </location>
</feature>
<dbReference type="SMART" id="SM00091">
    <property type="entry name" value="PAS"/>
    <property type="match status" value="2"/>
</dbReference>
<dbReference type="InterPro" id="IPR000014">
    <property type="entry name" value="PAS"/>
</dbReference>
<dbReference type="PRINTS" id="PR00344">
    <property type="entry name" value="BCTRLSENSOR"/>
</dbReference>
<dbReference type="SUPFAM" id="SSF55874">
    <property type="entry name" value="ATPase domain of HSP90 chaperone/DNA topoisomerase II/histidine kinase"/>
    <property type="match status" value="1"/>
</dbReference>
<evidence type="ECO:0000256" key="1">
    <source>
        <dbReference type="ARBA" id="ARBA00000085"/>
    </source>
</evidence>
<dbReference type="SMART" id="SM00387">
    <property type="entry name" value="HATPase_c"/>
    <property type="match status" value="1"/>
</dbReference>
<reference evidence="11" key="1">
    <citation type="journal article" date="2019" name="Int. J. Syst. Evol. Microbiol.">
        <title>The Global Catalogue of Microorganisms (GCM) 10K type strain sequencing project: providing services to taxonomists for standard genome sequencing and annotation.</title>
        <authorList>
            <consortium name="The Broad Institute Genomics Platform"/>
            <consortium name="The Broad Institute Genome Sequencing Center for Infectious Disease"/>
            <person name="Wu L."/>
            <person name="Ma J."/>
        </authorList>
    </citation>
    <scope>NUCLEOTIDE SEQUENCE [LARGE SCALE GENOMIC DNA]</scope>
    <source>
        <strain evidence="11">KCTC 52094</strain>
    </source>
</reference>
<dbReference type="InterPro" id="IPR029016">
    <property type="entry name" value="GAF-like_dom_sf"/>
</dbReference>
<dbReference type="SMART" id="SM00388">
    <property type="entry name" value="HisKA"/>
    <property type="match status" value="1"/>
</dbReference>
<accession>A0ABV7FZ43</accession>
<organism evidence="10 11">
    <name type="scientific">Teichococcus globiformis</name>
    <dbReference type="NCBI Taxonomy" id="2307229"/>
    <lineage>
        <taxon>Bacteria</taxon>
        <taxon>Pseudomonadati</taxon>
        <taxon>Pseudomonadota</taxon>
        <taxon>Alphaproteobacteria</taxon>
        <taxon>Acetobacterales</taxon>
        <taxon>Roseomonadaceae</taxon>
        <taxon>Roseomonas</taxon>
    </lineage>
</organism>
<comment type="caution">
    <text evidence="10">The sequence shown here is derived from an EMBL/GenBank/DDBJ whole genome shotgun (WGS) entry which is preliminary data.</text>
</comment>
<dbReference type="Proteomes" id="UP001595593">
    <property type="component" value="Unassembled WGS sequence"/>
</dbReference>
<sequence>MGATRHPRCATSPSALPSRAALAEQEALLAAHRRFTRPMRSEDEVWQAVAEAALDVVRAAHGASVALPEGDDLVCHGAAGSIEAGTRFRRNPSLSGRCLEEGRPLLMADGFNDPRANTAINRAKGIRSAIAVPFPLRGRFVGVLRLISPKADAFTERDSALAQILAGIIGTGLSSLGEQRALMAARESDAKQQLMADAVPHILWQADAEGRVDFLNRRWAEVTGIPADHALQAQPWLELLHPEDRQAVADAWMAASRKGCEFRVTYRQRDAKGCFRWMVNIGLPYREPGTGRITRWFGSTVDVHDEMQGREQVRRLNAELERVVAERTLERDQIWMSSTDLLCVASVQGQMLALNPAWTRTLGWPVESLIDQPFMDYVHSEDHERTSQAMEGLRRGQAQFHFVNRYRHQDGSWRWLSWNANPVEERIFATARDITAEKDHEELLQQLEDQLRQSQKMEAVGQLTGGLAHDFNNLLTGVIGSLDLLEARLQRGRLEDLDRFILAARGAAERAASLTHRLMAFSRRQTLDPRPVRADELVLGMEELVRRTVGPGIRVEVARGDAPWGTLCDPNQLENALLNLCINARDAMPQGGRLRISTANLSLEGRGAQLVRLTPGDYVVMRVADTGTGMPPEVLARAFDPFFTTKPIGQGTGLGLSMVYGFARQSGGEVSIESRPGQGTAISLFLPRHDVDRADVTVPAPVPVLEPAPGPFSVLVVDDEPTVRLLAREVLQEMGCSVDEASEAGAAFAMLQSGRAFDLLVTDVGLPGGMNGRQLADAARVLQPELKILFITGYAEEAALREGSLGRDMEILAKPFNVEALHRRLSALLEAEDR</sequence>
<dbReference type="PROSITE" id="PS50109">
    <property type="entry name" value="HIS_KIN"/>
    <property type="match status" value="1"/>
</dbReference>
<evidence type="ECO:0000259" key="8">
    <source>
        <dbReference type="PROSITE" id="PS50110"/>
    </source>
</evidence>
<keyword evidence="4" id="KW-0808">Transferase</keyword>
<evidence type="ECO:0000256" key="4">
    <source>
        <dbReference type="ARBA" id="ARBA00022679"/>
    </source>
</evidence>
<dbReference type="InterPro" id="IPR001789">
    <property type="entry name" value="Sig_transdc_resp-reg_receiver"/>
</dbReference>
<evidence type="ECO:0000256" key="2">
    <source>
        <dbReference type="ARBA" id="ARBA00012438"/>
    </source>
</evidence>
<dbReference type="InterPro" id="IPR036890">
    <property type="entry name" value="HATPase_C_sf"/>
</dbReference>
<dbReference type="PANTHER" id="PTHR43304">
    <property type="entry name" value="PHYTOCHROME-LIKE PROTEIN CPH1"/>
    <property type="match status" value="1"/>
</dbReference>
<dbReference type="PROSITE" id="PS50110">
    <property type="entry name" value="RESPONSE_REGULATORY"/>
    <property type="match status" value="1"/>
</dbReference>
<feature type="modified residue" description="4-aspartylphosphate" evidence="6">
    <location>
        <position position="763"/>
    </location>
</feature>
<dbReference type="InterPro" id="IPR011006">
    <property type="entry name" value="CheY-like_superfamily"/>
</dbReference>
<feature type="domain" description="PAS" evidence="9">
    <location>
        <begin position="188"/>
        <end position="259"/>
    </location>
</feature>
<dbReference type="Gene3D" id="1.10.287.130">
    <property type="match status" value="1"/>
</dbReference>
<dbReference type="PROSITE" id="PS50112">
    <property type="entry name" value="PAS"/>
    <property type="match status" value="2"/>
</dbReference>
<dbReference type="NCBIfam" id="TIGR00229">
    <property type="entry name" value="sensory_box"/>
    <property type="match status" value="2"/>
</dbReference>
<evidence type="ECO:0000259" key="7">
    <source>
        <dbReference type="PROSITE" id="PS50109"/>
    </source>
</evidence>
<dbReference type="EMBL" id="JBHRTN010000010">
    <property type="protein sequence ID" value="MFC3125674.1"/>
    <property type="molecule type" value="Genomic_DNA"/>
</dbReference>
<gene>
    <name evidence="10" type="ORF">ACFOD4_11410</name>
</gene>
<dbReference type="InterPro" id="IPR036097">
    <property type="entry name" value="HisK_dim/P_sf"/>
</dbReference>
<keyword evidence="3 6" id="KW-0597">Phosphoprotein</keyword>
<comment type="catalytic activity">
    <reaction evidence="1">
        <text>ATP + protein L-histidine = ADP + protein N-phospho-L-histidine.</text>
        <dbReference type="EC" id="2.7.13.3"/>
    </reaction>
</comment>
<dbReference type="CDD" id="cd00082">
    <property type="entry name" value="HisKA"/>
    <property type="match status" value="1"/>
</dbReference>
<dbReference type="CDD" id="cd00130">
    <property type="entry name" value="PAS"/>
    <property type="match status" value="2"/>
</dbReference>
<dbReference type="SMART" id="SM00086">
    <property type="entry name" value="PAC"/>
    <property type="match status" value="2"/>
</dbReference>
<dbReference type="SUPFAM" id="SSF55781">
    <property type="entry name" value="GAF domain-like"/>
    <property type="match status" value="1"/>
</dbReference>
<feature type="domain" description="PAS" evidence="9">
    <location>
        <begin position="344"/>
        <end position="397"/>
    </location>
</feature>
<dbReference type="Pfam" id="PF00512">
    <property type="entry name" value="HisKA"/>
    <property type="match status" value="1"/>
</dbReference>
<dbReference type="Pfam" id="PF00072">
    <property type="entry name" value="Response_reg"/>
    <property type="match status" value="1"/>
</dbReference>
<dbReference type="Gene3D" id="3.30.450.20">
    <property type="entry name" value="PAS domain"/>
    <property type="match status" value="2"/>
</dbReference>
<evidence type="ECO:0000313" key="10">
    <source>
        <dbReference type="EMBL" id="MFC3125674.1"/>
    </source>
</evidence>
<dbReference type="InterPro" id="IPR003018">
    <property type="entry name" value="GAF"/>
</dbReference>
<feature type="domain" description="Response regulatory" evidence="8">
    <location>
        <begin position="713"/>
        <end position="829"/>
    </location>
</feature>
<dbReference type="InterPro" id="IPR035965">
    <property type="entry name" value="PAS-like_dom_sf"/>
</dbReference>
<dbReference type="SUPFAM" id="SSF55785">
    <property type="entry name" value="PYP-like sensor domain (PAS domain)"/>
    <property type="match status" value="2"/>
</dbReference>
<dbReference type="PANTHER" id="PTHR43304:SF1">
    <property type="entry name" value="PAC DOMAIN-CONTAINING PROTEIN"/>
    <property type="match status" value="1"/>
</dbReference>
<dbReference type="Gene3D" id="3.30.450.40">
    <property type="match status" value="1"/>
</dbReference>
<dbReference type="InterPro" id="IPR013655">
    <property type="entry name" value="PAS_fold_3"/>
</dbReference>
<evidence type="ECO:0000313" key="11">
    <source>
        <dbReference type="Proteomes" id="UP001595593"/>
    </source>
</evidence>
<dbReference type="RefSeq" id="WP_379596528.1">
    <property type="nucleotide sequence ID" value="NZ_JBHRTN010000010.1"/>
</dbReference>
<dbReference type="SUPFAM" id="SSF47384">
    <property type="entry name" value="Homodimeric domain of signal transducing histidine kinase"/>
    <property type="match status" value="1"/>
</dbReference>
<dbReference type="InterPro" id="IPR001610">
    <property type="entry name" value="PAC"/>
</dbReference>
<evidence type="ECO:0000256" key="5">
    <source>
        <dbReference type="ARBA" id="ARBA00022777"/>
    </source>
</evidence>
<evidence type="ECO:0000256" key="3">
    <source>
        <dbReference type="ARBA" id="ARBA00022553"/>
    </source>
</evidence>
<dbReference type="SMART" id="SM00065">
    <property type="entry name" value="GAF"/>
    <property type="match status" value="1"/>
</dbReference>
<evidence type="ECO:0000259" key="9">
    <source>
        <dbReference type="PROSITE" id="PS50112"/>
    </source>
</evidence>
<dbReference type="Pfam" id="PF08447">
    <property type="entry name" value="PAS_3"/>
    <property type="match status" value="2"/>
</dbReference>
<keyword evidence="5" id="KW-0418">Kinase</keyword>